<evidence type="ECO:0000256" key="4">
    <source>
        <dbReference type="ARBA" id="ARBA00025604"/>
    </source>
</evidence>
<dbReference type="InterPro" id="IPR012340">
    <property type="entry name" value="NA-bd_OB-fold"/>
</dbReference>
<evidence type="ECO:0000313" key="6">
    <source>
        <dbReference type="EMBL" id="NCU53562.1"/>
    </source>
</evidence>
<dbReference type="Pfam" id="PF00575">
    <property type="entry name" value="S1"/>
    <property type="match status" value="4"/>
</dbReference>
<dbReference type="CDD" id="cd00164">
    <property type="entry name" value="S1_like"/>
    <property type="match status" value="1"/>
</dbReference>
<dbReference type="GO" id="GO:0022627">
    <property type="term" value="C:cytosolic small ribosomal subunit"/>
    <property type="evidence" value="ECO:0007669"/>
    <property type="project" value="TreeGrafter"/>
</dbReference>
<reference evidence="6" key="1">
    <citation type="submission" date="2018-10" db="EMBL/GenBank/DDBJ databases">
        <title>Iterative Subtractive Binning of Freshwater Chronoseries Metagenomes Recovers Nearly Complete Genomes from over Four Hundred Novel Species.</title>
        <authorList>
            <person name="Rodriguez-R L.M."/>
            <person name="Tsementzi D."/>
            <person name="Luo C."/>
            <person name="Konstantinidis K.T."/>
        </authorList>
    </citation>
    <scope>NUCLEOTIDE SEQUENCE</scope>
    <source>
        <strain evidence="6">WB8_2A_004</strain>
    </source>
</reference>
<keyword evidence="2" id="KW-0689">Ribosomal protein</keyword>
<dbReference type="Proteomes" id="UP000747791">
    <property type="component" value="Unassembled WGS sequence"/>
</dbReference>
<dbReference type="SMART" id="SM00316">
    <property type="entry name" value="S1"/>
    <property type="match status" value="4"/>
</dbReference>
<sequence length="389" mass="43694">VILSREKAKRVKSWNRIQKAFDDQTKVTGTIKSSVKGGFACEIFGIQAFVPSSQLADAPIRNPNDFINKPLEFLIIKIDNVRMNVIASRRVLLEESKNVSKDEVLAKYKVGDIVKGKIKAIQSYGAFVSVESLDCLLHTSEISHLRVSSPEEIFSVGEEVTAQIIEIDNTQKRMSLSIKAMSPDPYIGIENKYKVGEVYEVKVSKLTEFGAFCELDAGIAGLVHTSEIKHLNKNVNPRTVFKIGDIIKVKLKELDLEKKKLVLSYKDTQPNPIDDFKKRYPVGTILEAKIVNAKDFGLFLNTGDTEIDIFIHYKQLDYSESSEALKNYKKGDTVKFKIIDIKDDKVNGSVRALLEDPFKIFEGKKKGDVVTAKVAEILDNYIRVNVGEK</sequence>
<evidence type="ECO:0000256" key="3">
    <source>
        <dbReference type="ARBA" id="ARBA00023274"/>
    </source>
</evidence>
<dbReference type="GO" id="GO:0003735">
    <property type="term" value="F:structural constituent of ribosome"/>
    <property type="evidence" value="ECO:0007669"/>
    <property type="project" value="TreeGrafter"/>
</dbReference>
<dbReference type="FunFam" id="2.40.50.140:FF:000103">
    <property type="entry name" value="protein RRP5 homolog"/>
    <property type="match status" value="1"/>
</dbReference>
<dbReference type="PANTHER" id="PTHR10724">
    <property type="entry name" value="30S RIBOSOMAL PROTEIN S1"/>
    <property type="match status" value="1"/>
</dbReference>
<evidence type="ECO:0000256" key="2">
    <source>
        <dbReference type="ARBA" id="ARBA00022980"/>
    </source>
</evidence>
<dbReference type="PANTHER" id="PTHR10724:SF7">
    <property type="entry name" value="SMALL RIBOSOMAL SUBUNIT PROTEIN BS1C"/>
    <property type="match status" value="1"/>
</dbReference>
<dbReference type="InterPro" id="IPR035104">
    <property type="entry name" value="Ribosomal_protein_S1-like"/>
</dbReference>
<evidence type="ECO:0000259" key="5">
    <source>
        <dbReference type="PROSITE" id="PS50126"/>
    </source>
</evidence>
<dbReference type="GO" id="GO:0006412">
    <property type="term" value="P:translation"/>
    <property type="evidence" value="ECO:0007669"/>
    <property type="project" value="TreeGrafter"/>
</dbReference>
<dbReference type="PROSITE" id="PS50126">
    <property type="entry name" value="S1"/>
    <property type="match status" value="4"/>
</dbReference>
<comment type="similarity">
    <text evidence="1">Belongs to the bacterial ribosomal protein bS1 family.</text>
</comment>
<feature type="non-terminal residue" evidence="6">
    <location>
        <position position="389"/>
    </location>
</feature>
<evidence type="ECO:0000256" key="1">
    <source>
        <dbReference type="ARBA" id="ARBA00006767"/>
    </source>
</evidence>
<accession>A0A966HV38</accession>
<gene>
    <name evidence="6" type="ORF">EBX74_04695</name>
</gene>
<dbReference type="CDD" id="cd04465">
    <property type="entry name" value="S1_RPS1_repeat_ec2_hs2"/>
    <property type="match status" value="1"/>
</dbReference>
<organism evidence="6 7">
    <name type="scientific">Candidatus Fonsibacter lacus</name>
    <dbReference type="NCBI Taxonomy" id="2576439"/>
    <lineage>
        <taxon>Bacteria</taxon>
        <taxon>Pseudomonadati</taxon>
        <taxon>Pseudomonadota</taxon>
        <taxon>Alphaproteobacteria</taxon>
        <taxon>Candidatus Pelagibacterales</taxon>
        <taxon>Candidatus Pelagibacterales incertae sedis</taxon>
        <taxon>Candidatus Fonsibacter</taxon>
    </lineage>
</organism>
<proteinExistence type="inferred from homology"/>
<comment type="function">
    <text evidence="4">Binds mRNA; thus facilitating recognition of the initiation point. It is needed to translate mRNA with a short Shine-Dalgarno (SD) purine-rich sequence.</text>
</comment>
<dbReference type="PRINTS" id="PR00681">
    <property type="entry name" value="RIBOSOMALS1"/>
</dbReference>
<comment type="caution">
    <text evidence="6">The sequence shown here is derived from an EMBL/GenBank/DDBJ whole genome shotgun (WGS) entry which is preliminary data.</text>
</comment>
<dbReference type="InterPro" id="IPR050437">
    <property type="entry name" value="Ribos_protein_bS1-like"/>
</dbReference>
<dbReference type="GO" id="GO:0003729">
    <property type="term" value="F:mRNA binding"/>
    <property type="evidence" value="ECO:0007669"/>
    <property type="project" value="TreeGrafter"/>
</dbReference>
<feature type="domain" description="S1 motif" evidence="5">
    <location>
        <begin position="24"/>
        <end position="90"/>
    </location>
</feature>
<keyword evidence="3" id="KW-0687">Ribonucleoprotein</keyword>
<feature type="non-terminal residue" evidence="6">
    <location>
        <position position="1"/>
    </location>
</feature>
<evidence type="ECO:0000313" key="7">
    <source>
        <dbReference type="Proteomes" id="UP000747791"/>
    </source>
</evidence>
<name>A0A966HV38_9PROT</name>
<dbReference type="EMBL" id="RGOB01000204">
    <property type="protein sequence ID" value="NCU53562.1"/>
    <property type="molecule type" value="Genomic_DNA"/>
</dbReference>
<dbReference type="Gene3D" id="2.40.50.140">
    <property type="entry name" value="Nucleic acid-binding proteins"/>
    <property type="match status" value="4"/>
</dbReference>
<feature type="domain" description="S1 motif" evidence="5">
    <location>
        <begin position="283"/>
        <end position="351"/>
    </location>
</feature>
<protein>
    <submittedName>
        <fullName evidence="6">S1 RNA-binding domain-containing protein</fullName>
    </submittedName>
</protein>
<feature type="domain" description="S1 motif" evidence="5">
    <location>
        <begin position="196"/>
        <end position="266"/>
    </location>
</feature>
<feature type="domain" description="S1 motif" evidence="5">
    <location>
        <begin position="111"/>
        <end position="179"/>
    </location>
</feature>
<dbReference type="InterPro" id="IPR003029">
    <property type="entry name" value="S1_domain"/>
</dbReference>
<dbReference type="AlphaFoldDB" id="A0A966HV38"/>
<dbReference type="SUPFAM" id="SSF50249">
    <property type="entry name" value="Nucleic acid-binding proteins"/>
    <property type="match status" value="4"/>
</dbReference>